<feature type="compositionally biased region" description="Polar residues" evidence="5">
    <location>
        <begin position="136"/>
        <end position="155"/>
    </location>
</feature>
<dbReference type="HOGENOM" id="CLU_041431_0_0_1"/>
<dbReference type="Pfam" id="PF22968">
    <property type="entry name" value="RNF34L-like_3rd"/>
    <property type="match status" value="1"/>
</dbReference>
<dbReference type="STRING" id="77166.N6UD86"/>
<evidence type="ECO:0000313" key="9">
    <source>
        <dbReference type="EnsemblMetazoa" id="XP_019757459.1"/>
    </source>
</evidence>
<dbReference type="Pfam" id="PF23632">
    <property type="entry name" value="SAP_RNF34_RFFL"/>
    <property type="match status" value="1"/>
</dbReference>
<dbReference type="OMA" id="LCHICMD"/>
<dbReference type="SMART" id="SM00184">
    <property type="entry name" value="RING"/>
    <property type="match status" value="1"/>
</dbReference>
<evidence type="ECO:0000313" key="10">
    <source>
        <dbReference type="Proteomes" id="UP000019118"/>
    </source>
</evidence>
<dbReference type="FunFam" id="3.30.40.10:FF:000110">
    <property type="entry name" value="E3 ubiquitin-protein ligase RNF34 isoform X1"/>
    <property type="match status" value="1"/>
</dbReference>
<dbReference type="EMBL" id="KB632287">
    <property type="protein sequence ID" value="ERL91461.1"/>
    <property type="molecule type" value="Genomic_DNA"/>
</dbReference>
<keyword evidence="3" id="KW-0862">Zinc</keyword>
<comment type="subcellular location">
    <subcellularLocation>
        <location evidence="1">Cell membrane</location>
        <topology evidence="1">Peripheral membrane protein</topology>
    </subcellularLocation>
</comment>
<dbReference type="PROSITE" id="PS50089">
    <property type="entry name" value="ZF_RING_2"/>
    <property type="match status" value="1"/>
</dbReference>
<dbReference type="EMBL" id="KB740860">
    <property type="protein sequence ID" value="ENN78576.1"/>
    <property type="molecule type" value="Genomic_DNA"/>
</dbReference>
<organism evidence="7">
    <name type="scientific">Dendroctonus ponderosae</name>
    <name type="common">Mountain pine beetle</name>
    <dbReference type="NCBI Taxonomy" id="77166"/>
    <lineage>
        <taxon>Eukaryota</taxon>
        <taxon>Metazoa</taxon>
        <taxon>Ecdysozoa</taxon>
        <taxon>Arthropoda</taxon>
        <taxon>Hexapoda</taxon>
        <taxon>Insecta</taxon>
        <taxon>Pterygota</taxon>
        <taxon>Neoptera</taxon>
        <taxon>Endopterygota</taxon>
        <taxon>Coleoptera</taxon>
        <taxon>Polyphaga</taxon>
        <taxon>Cucujiformia</taxon>
        <taxon>Curculionidae</taxon>
        <taxon>Scolytinae</taxon>
        <taxon>Dendroctonus</taxon>
    </lineage>
</organism>
<dbReference type="Proteomes" id="UP000019118">
    <property type="component" value="Unassembled WGS sequence"/>
</dbReference>
<dbReference type="InterPro" id="IPR036361">
    <property type="entry name" value="SAP_dom_sf"/>
</dbReference>
<dbReference type="InterPro" id="IPR057299">
    <property type="entry name" value="RNF34_RFFL_SAP"/>
</dbReference>
<keyword evidence="10" id="KW-1185">Reference proteome</keyword>
<dbReference type="KEGG" id="dpa:109535881"/>
<name>N6UD86_DENPD</name>
<dbReference type="SUPFAM" id="SSF68906">
    <property type="entry name" value="SAP domain"/>
    <property type="match status" value="1"/>
</dbReference>
<dbReference type="PANTHER" id="PTHR14879:SF15">
    <property type="entry name" value="E3 UBIQUITIN-PROTEIN LIGASE RIFIFYLIN-LIKE PROTEIN"/>
    <property type="match status" value="1"/>
</dbReference>
<accession>N6UD86</accession>
<evidence type="ECO:0000256" key="2">
    <source>
        <dbReference type="ARBA" id="ARBA00022771"/>
    </source>
</evidence>
<dbReference type="GO" id="GO:0061630">
    <property type="term" value="F:ubiquitin protein ligase activity"/>
    <property type="evidence" value="ECO:0007669"/>
    <property type="project" value="TreeGrafter"/>
</dbReference>
<dbReference type="GO" id="GO:1902042">
    <property type="term" value="P:negative regulation of extrinsic apoptotic signaling pathway via death domain receptors"/>
    <property type="evidence" value="ECO:0007669"/>
    <property type="project" value="TreeGrafter"/>
</dbReference>
<dbReference type="SUPFAM" id="SSF57903">
    <property type="entry name" value="FYVE/PHD zinc finger"/>
    <property type="match status" value="1"/>
</dbReference>
<dbReference type="GO" id="GO:0005737">
    <property type="term" value="C:cytoplasm"/>
    <property type="evidence" value="ECO:0007669"/>
    <property type="project" value="TreeGrafter"/>
</dbReference>
<sequence length="324" mass="36708">MPCTKCKSDFTLFNWKIRCGECEDKYCNKCLKRKDGVLYCDVCLVLIKRPPDRVKLMELKSKDLRDYLNKNNVSTYGVVEKKEMVDLLCNKCIPERQRKGVDKLTANFGDQLRPFNGLISNLESVISDTRGAPKPSTDQMNRSSPAAHQPTSSSAPVYAHTVAAPSYSGIDVHSEPSAPPYEEPADRPTTSHIPQNVEFTPESSPLGQRRPKLEDFNNVEELKELSSKQLKILLTFNRVEFKGCIEKDELLERAQALWEDNKKHKDIPDNVPLDELCKLCMDAPLDCVLLECGHITTCIDCGKRLAECPICRRFVVRVVRTFKA</sequence>
<dbReference type="Gene3D" id="1.10.720.140">
    <property type="match status" value="1"/>
</dbReference>
<dbReference type="GO" id="GO:0005886">
    <property type="term" value="C:plasma membrane"/>
    <property type="evidence" value="ECO:0007669"/>
    <property type="project" value="UniProtKB-SubCell"/>
</dbReference>
<dbReference type="InterPro" id="IPR001841">
    <property type="entry name" value="Znf_RING"/>
</dbReference>
<reference evidence="9" key="2">
    <citation type="submission" date="2024-08" db="UniProtKB">
        <authorList>
            <consortium name="EnsemblMetazoa"/>
        </authorList>
    </citation>
    <scope>IDENTIFICATION</scope>
</reference>
<dbReference type="GO" id="GO:0070936">
    <property type="term" value="P:protein K48-linked ubiquitination"/>
    <property type="evidence" value="ECO:0007669"/>
    <property type="project" value="TreeGrafter"/>
</dbReference>
<dbReference type="AlphaFoldDB" id="N6UD86"/>
<dbReference type="Pfam" id="PF13920">
    <property type="entry name" value="zf-C3HC4_3"/>
    <property type="match status" value="1"/>
</dbReference>
<protein>
    <recommendedName>
        <fullName evidence="6">RING-type domain-containing protein</fullName>
    </recommendedName>
</protein>
<feature type="domain" description="RING-type" evidence="6">
    <location>
        <begin position="277"/>
        <end position="312"/>
    </location>
</feature>
<evidence type="ECO:0000256" key="5">
    <source>
        <dbReference type="SAM" id="MobiDB-lite"/>
    </source>
</evidence>
<dbReference type="OrthoDB" id="3045089at2759"/>
<dbReference type="InterPro" id="IPR013083">
    <property type="entry name" value="Znf_RING/FYVE/PHD"/>
</dbReference>
<dbReference type="SUPFAM" id="SSF57850">
    <property type="entry name" value="RING/U-box"/>
    <property type="match status" value="1"/>
</dbReference>
<gene>
    <name evidence="9" type="primary">109535881</name>
    <name evidence="8" type="ORF">D910_08791</name>
    <name evidence="7" type="ORF">YQE_04944</name>
</gene>
<dbReference type="EnsemblMetazoa" id="XM_019901900.1">
    <property type="protein sequence ID" value="XP_019757459.1"/>
    <property type="gene ID" value="LOC109535881"/>
</dbReference>
<reference evidence="10 11" key="1">
    <citation type="journal article" date="2013" name="Genome Biol.">
        <title>Draft genome of the mountain pine beetle, Dendroctonus ponderosae Hopkins, a major forest pest.</title>
        <authorList>
            <person name="Keeling C.I."/>
            <person name="Yuen M.M."/>
            <person name="Liao N.Y."/>
            <person name="Docking T.R."/>
            <person name="Chan S.K."/>
            <person name="Taylor G.A."/>
            <person name="Palmquist D.L."/>
            <person name="Jackman S.D."/>
            <person name="Nguyen A."/>
            <person name="Li M."/>
            <person name="Henderson H."/>
            <person name="Janes J.K."/>
            <person name="Zhao Y."/>
            <person name="Pandoh P."/>
            <person name="Moore R."/>
            <person name="Sperling F.A."/>
            <person name="Huber D.P."/>
            <person name="Birol I."/>
            <person name="Jones S.J."/>
            <person name="Bohlmann J."/>
        </authorList>
    </citation>
    <scope>NUCLEOTIDE SEQUENCE</scope>
</reference>
<proteinExistence type="predicted"/>
<keyword evidence="2 4" id="KW-0479">Metal-binding</keyword>
<evidence type="ECO:0000313" key="8">
    <source>
        <dbReference type="EMBL" id="ERL91461.1"/>
    </source>
</evidence>
<feature type="compositionally biased region" description="Polar residues" evidence="5">
    <location>
        <begin position="188"/>
        <end position="206"/>
    </location>
</feature>
<evidence type="ECO:0000256" key="1">
    <source>
        <dbReference type="ARBA" id="ARBA00004202"/>
    </source>
</evidence>
<dbReference type="GO" id="GO:0043161">
    <property type="term" value="P:proteasome-mediated ubiquitin-dependent protein catabolic process"/>
    <property type="evidence" value="ECO:0007669"/>
    <property type="project" value="TreeGrafter"/>
</dbReference>
<evidence type="ECO:0000313" key="11">
    <source>
        <dbReference type="Proteomes" id="UP000030742"/>
    </source>
</evidence>
<dbReference type="Proteomes" id="UP000030742">
    <property type="component" value="Unassembled WGS sequence"/>
</dbReference>
<evidence type="ECO:0000313" key="7">
    <source>
        <dbReference type="EMBL" id="ENN78576.1"/>
    </source>
</evidence>
<keyword evidence="2 4" id="KW-0863">Zinc-finger</keyword>
<evidence type="ECO:0000256" key="3">
    <source>
        <dbReference type="ARBA" id="ARBA00022833"/>
    </source>
</evidence>
<feature type="non-terminal residue" evidence="7">
    <location>
        <position position="1"/>
    </location>
</feature>
<dbReference type="Gene3D" id="3.30.40.10">
    <property type="entry name" value="Zinc/RING finger domain, C3HC4 (zinc finger)"/>
    <property type="match status" value="1"/>
</dbReference>
<dbReference type="InterPro" id="IPR011011">
    <property type="entry name" value="Znf_FYVE_PHD"/>
</dbReference>
<feature type="region of interest" description="Disordered" evidence="5">
    <location>
        <begin position="128"/>
        <end position="211"/>
    </location>
</feature>
<dbReference type="InterPro" id="IPR051728">
    <property type="entry name" value="RING-FYVE_E3_ubiquitin-ligase"/>
</dbReference>
<evidence type="ECO:0000256" key="4">
    <source>
        <dbReference type="PROSITE-ProRule" id="PRU00175"/>
    </source>
</evidence>
<dbReference type="PANTHER" id="PTHR14879">
    <property type="entry name" value="CASPASE REGULATOR, RING FINGER DOMAIN-CONTAINING"/>
    <property type="match status" value="1"/>
</dbReference>
<dbReference type="GO" id="GO:0008270">
    <property type="term" value="F:zinc ion binding"/>
    <property type="evidence" value="ECO:0007669"/>
    <property type="project" value="UniProtKB-KW"/>
</dbReference>
<dbReference type="InterPro" id="IPR055111">
    <property type="entry name" value="RNF34_RFFL_HeH"/>
</dbReference>
<evidence type="ECO:0000259" key="6">
    <source>
        <dbReference type="PROSITE" id="PS50089"/>
    </source>
</evidence>